<dbReference type="SUPFAM" id="SSF142019">
    <property type="entry name" value="Nqo1 FMN-binding domain-like"/>
    <property type="match status" value="1"/>
</dbReference>
<dbReference type="SUPFAM" id="SSF140490">
    <property type="entry name" value="Nqo1C-terminal domain-like"/>
    <property type="match status" value="1"/>
</dbReference>
<proteinExistence type="predicted"/>
<dbReference type="RefSeq" id="WP_137275154.1">
    <property type="nucleotide sequence ID" value="NZ_QKNX01000001.1"/>
</dbReference>
<dbReference type="PANTHER" id="PTHR43578:SF3">
    <property type="entry name" value="NADH-QUINONE OXIDOREDUCTASE SUBUNIT F"/>
    <property type="match status" value="1"/>
</dbReference>
<evidence type="ECO:0000256" key="3">
    <source>
        <dbReference type="ARBA" id="ARBA00023014"/>
    </source>
</evidence>
<dbReference type="InterPro" id="IPR019575">
    <property type="entry name" value="Nuop51_4Fe4S-bd"/>
</dbReference>
<dbReference type="PANTHER" id="PTHR43578">
    <property type="entry name" value="NADH-QUINONE OXIDOREDUCTASE SUBUNIT F"/>
    <property type="match status" value="1"/>
</dbReference>
<keyword evidence="3" id="KW-0411">Iron-sulfur</keyword>
<dbReference type="EMBL" id="QKNX01000001">
    <property type="protein sequence ID" value="TKR27854.1"/>
    <property type="molecule type" value="Genomic_DNA"/>
</dbReference>
<dbReference type="GO" id="GO:0046872">
    <property type="term" value="F:metal ion binding"/>
    <property type="evidence" value="ECO:0007669"/>
    <property type="project" value="UniProtKB-KW"/>
</dbReference>
<evidence type="ECO:0000313" key="5">
    <source>
        <dbReference type="EMBL" id="TKR27854.1"/>
    </source>
</evidence>
<accession>A0A4U5JF97</accession>
<evidence type="ECO:0000256" key="1">
    <source>
        <dbReference type="ARBA" id="ARBA00022723"/>
    </source>
</evidence>
<keyword evidence="2" id="KW-0408">Iron</keyword>
<dbReference type="Gene3D" id="1.20.1440.230">
    <property type="entry name" value="NADH-ubiquinone oxidoreductase 51kDa subunit, iron-sulphur binding domain"/>
    <property type="match status" value="1"/>
</dbReference>
<keyword evidence="6" id="KW-1185">Reference proteome</keyword>
<evidence type="ECO:0000256" key="2">
    <source>
        <dbReference type="ARBA" id="ARBA00023004"/>
    </source>
</evidence>
<protein>
    <submittedName>
        <fullName evidence="5">NADH dehydrogenase FAD-containing subunit</fullName>
    </submittedName>
</protein>
<reference evidence="5 6" key="1">
    <citation type="submission" date="2019-04" db="EMBL/GenBank/DDBJ databases">
        <title>Natronomonas sp. F20-122 a newhaloarchaeon isolated from a saline saltern of Isla Bacuta, Huelva, Spain.</title>
        <authorList>
            <person name="Duran-Viseras A."/>
            <person name="Sanchez-Porro C."/>
            <person name="Ventosa A."/>
        </authorList>
    </citation>
    <scope>NUCLEOTIDE SEQUENCE [LARGE SCALE GENOMIC DNA]</scope>
    <source>
        <strain evidence="5 6">F20-122</strain>
    </source>
</reference>
<dbReference type="Proteomes" id="UP000308037">
    <property type="component" value="Unassembled WGS sequence"/>
</dbReference>
<dbReference type="Gene3D" id="3.40.50.11540">
    <property type="entry name" value="NADH-ubiquinone oxidoreductase 51kDa subunit"/>
    <property type="match status" value="1"/>
</dbReference>
<comment type="caution">
    <text evidence="5">The sequence shown here is derived from an EMBL/GenBank/DDBJ whole genome shotgun (WGS) entry which is preliminary data.</text>
</comment>
<dbReference type="AlphaFoldDB" id="A0A4U5JF97"/>
<evidence type="ECO:0000259" key="4">
    <source>
        <dbReference type="SMART" id="SM00928"/>
    </source>
</evidence>
<dbReference type="InterPro" id="IPR037225">
    <property type="entry name" value="Nuo51_FMN-bd_sf"/>
</dbReference>
<organism evidence="5 6">
    <name type="scientific">Natronomonas salsuginis</name>
    <dbReference type="NCBI Taxonomy" id="2217661"/>
    <lineage>
        <taxon>Archaea</taxon>
        <taxon>Methanobacteriati</taxon>
        <taxon>Methanobacteriota</taxon>
        <taxon>Stenosarchaea group</taxon>
        <taxon>Halobacteria</taxon>
        <taxon>Halobacteriales</taxon>
        <taxon>Natronomonadaceae</taxon>
        <taxon>Natronomonas</taxon>
    </lineage>
</organism>
<dbReference type="GO" id="GO:0051539">
    <property type="term" value="F:4 iron, 4 sulfur cluster binding"/>
    <property type="evidence" value="ECO:0007669"/>
    <property type="project" value="InterPro"/>
</dbReference>
<feature type="domain" description="NADH-ubiquinone oxidoreductase 51kDa subunit iron-sulphur binding" evidence="4">
    <location>
        <begin position="388"/>
        <end position="433"/>
    </location>
</feature>
<keyword evidence="1" id="KW-0479">Metal-binding</keyword>
<dbReference type="OrthoDB" id="297477at2157"/>
<sequence length="484" mass="49970">MSVTGDDSAPTIRVSADTPDRTVVLEAAEAAAEGTVSVLSVGPTGSPSSLGLCTIDGTTAFHATPTPEEAFDLVTALAAGDVSTDAADAVVEHDPEIKTLPVPDSGPLSVGTRQILGPCGWIAPTETPRPTADEHEPDTIRSRVTAAGLLGRGRADGARDASVSDLWERARNASGDPVVVVHAADTDAPADELLCQGAAGHVLDAASIVADAVGAPDVVALASDGASEPLDAVESEVTIRTAPASFRVGEPTMALEALEGSDRIEARRRPPGPEKWGLYGRPTIVHTPRTLLQIRALLADDTASVSDTRLFTVRGAVSTPAAVELSSNCPLSDALDAVETDGDRYVIGGRFGGVTETLDVPASAPALEAADLGTEGVIEVLAPDDCVVATVGERAAFAREENCGRCVPCREGSKQLHGALREIYDGDFDADGLRTLARVMRTTSLCAFGAAAARPIRTALDAFEPEFRAHAEGRCPTGSCEGFR</sequence>
<dbReference type="InterPro" id="IPR037207">
    <property type="entry name" value="Nuop51_4Fe4S-bd_sf"/>
</dbReference>
<name>A0A4U5JF97_9EURY</name>
<dbReference type="SMART" id="SM00928">
    <property type="entry name" value="NADH_4Fe-4S"/>
    <property type="match status" value="1"/>
</dbReference>
<gene>
    <name evidence="5" type="ORF">DM868_01840</name>
</gene>
<dbReference type="Pfam" id="PF10589">
    <property type="entry name" value="NADH_4Fe-4S"/>
    <property type="match status" value="1"/>
</dbReference>
<evidence type="ECO:0000313" key="6">
    <source>
        <dbReference type="Proteomes" id="UP000308037"/>
    </source>
</evidence>